<proteinExistence type="inferred from homology"/>
<reference evidence="8" key="2">
    <citation type="journal article" date="2021" name="Microbiome">
        <title>Successional dynamics and alternative stable states in a saline activated sludge microbial community over 9 years.</title>
        <authorList>
            <person name="Wang Y."/>
            <person name="Ye J."/>
            <person name="Ju F."/>
            <person name="Liu L."/>
            <person name="Boyd J.A."/>
            <person name="Deng Y."/>
            <person name="Parks D.H."/>
            <person name="Jiang X."/>
            <person name="Yin X."/>
            <person name="Woodcroft B.J."/>
            <person name="Tyson G.W."/>
            <person name="Hugenholtz P."/>
            <person name="Polz M.F."/>
            <person name="Zhang T."/>
        </authorList>
    </citation>
    <scope>NUCLEOTIDE SEQUENCE</scope>
    <source>
        <strain evidence="8">HKST-UBA15</strain>
    </source>
</reference>
<comment type="caution">
    <text evidence="8">The sequence shown here is derived from an EMBL/GenBank/DDBJ whole genome shotgun (WGS) entry which is preliminary data.</text>
</comment>
<comment type="similarity">
    <text evidence="1">Belongs to the sigma-70 factor family. ECF subfamily.</text>
</comment>
<sequence>MEKIFIDFHLQIYRYIYYKTGQKKELAEDLTEDVFVKVWTNRDSYKPEVSSIKSWVYAIARYHVIDYYRKNKNIYETSENEDTDYDKNDNLNQDEGILIDEVKEGLSRLEKKDRDVIILRYINSLSIEEISELIHKKSSATKVMIHRALKHLKKVVDSYDY</sequence>
<evidence type="ECO:0000259" key="7">
    <source>
        <dbReference type="Pfam" id="PF08281"/>
    </source>
</evidence>
<dbReference type="PANTHER" id="PTHR43133">
    <property type="entry name" value="RNA POLYMERASE ECF-TYPE SIGMA FACTO"/>
    <property type="match status" value="1"/>
</dbReference>
<dbReference type="InterPro" id="IPR039425">
    <property type="entry name" value="RNA_pol_sigma-70-like"/>
</dbReference>
<dbReference type="SUPFAM" id="SSF88946">
    <property type="entry name" value="Sigma2 domain of RNA polymerase sigma factors"/>
    <property type="match status" value="1"/>
</dbReference>
<dbReference type="Gene3D" id="1.10.1740.10">
    <property type="match status" value="1"/>
</dbReference>
<dbReference type="InterPro" id="IPR013325">
    <property type="entry name" value="RNA_pol_sigma_r2"/>
</dbReference>
<keyword evidence="4" id="KW-0238">DNA-binding</keyword>
<evidence type="ECO:0000256" key="4">
    <source>
        <dbReference type="ARBA" id="ARBA00023125"/>
    </source>
</evidence>
<name>A0A955I9H1_9BACT</name>
<reference evidence="8" key="1">
    <citation type="submission" date="2020-04" db="EMBL/GenBank/DDBJ databases">
        <authorList>
            <person name="Zhang T."/>
        </authorList>
    </citation>
    <scope>NUCLEOTIDE SEQUENCE</scope>
    <source>
        <strain evidence="8">HKST-UBA15</strain>
    </source>
</reference>
<dbReference type="GO" id="GO:0003677">
    <property type="term" value="F:DNA binding"/>
    <property type="evidence" value="ECO:0007669"/>
    <property type="project" value="UniProtKB-KW"/>
</dbReference>
<dbReference type="InterPro" id="IPR013249">
    <property type="entry name" value="RNA_pol_sigma70_r4_t2"/>
</dbReference>
<keyword evidence="5" id="KW-0804">Transcription</keyword>
<dbReference type="PANTHER" id="PTHR43133:SF8">
    <property type="entry name" value="RNA POLYMERASE SIGMA FACTOR HI_1459-RELATED"/>
    <property type="match status" value="1"/>
</dbReference>
<dbReference type="SUPFAM" id="SSF88659">
    <property type="entry name" value="Sigma3 and sigma4 domains of RNA polymerase sigma factors"/>
    <property type="match status" value="1"/>
</dbReference>
<dbReference type="InterPro" id="IPR007627">
    <property type="entry name" value="RNA_pol_sigma70_r2"/>
</dbReference>
<dbReference type="Pfam" id="PF04542">
    <property type="entry name" value="Sigma70_r2"/>
    <property type="match status" value="1"/>
</dbReference>
<dbReference type="CDD" id="cd06171">
    <property type="entry name" value="Sigma70_r4"/>
    <property type="match status" value="1"/>
</dbReference>
<dbReference type="Gene3D" id="1.10.10.10">
    <property type="entry name" value="Winged helix-like DNA-binding domain superfamily/Winged helix DNA-binding domain"/>
    <property type="match status" value="1"/>
</dbReference>
<feature type="domain" description="RNA polymerase sigma factor 70 region 4 type 2" evidence="7">
    <location>
        <begin position="101"/>
        <end position="152"/>
    </location>
</feature>
<evidence type="ECO:0000313" key="8">
    <source>
        <dbReference type="EMBL" id="MCA9380519.1"/>
    </source>
</evidence>
<dbReference type="NCBIfam" id="TIGR02937">
    <property type="entry name" value="sigma70-ECF"/>
    <property type="match status" value="1"/>
</dbReference>
<keyword evidence="3" id="KW-0731">Sigma factor</keyword>
<dbReference type="AlphaFoldDB" id="A0A955I9H1"/>
<gene>
    <name evidence="8" type="ORF">KC675_05055</name>
</gene>
<evidence type="ECO:0000256" key="3">
    <source>
        <dbReference type="ARBA" id="ARBA00023082"/>
    </source>
</evidence>
<dbReference type="InterPro" id="IPR036388">
    <property type="entry name" value="WH-like_DNA-bd_sf"/>
</dbReference>
<dbReference type="EMBL" id="JAGQLL010000077">
    <property type="protein sequence ID" value="MCA9380519.1"/>
    <property type="molecule type" value="Genomic_DNA"/>
</dbReference>
<keyword evidence="2" id="KW-0805">Transcription regulation</keyword>
<dbReference type="Proteomes" id="UP000745577">
    <property type="component" value="Unassembled WGS sequence"/>
</dbReference>
<evidence type="ECO:0000256" key="2">
    <source>
        <dbReference type="ARBA" id="ARBA00023015"/>
    </source>
</evidence>
<feature type="domain" description="RNA polymerase sigma-70 region 2" evidence="6">
    <location>
        <begin position="11"/>
        <end position="72"/>
    </location>
</feature>
<evidence type="ECO:0000256" key="1">
    <source>
        <dbReference type="ARBA" id="ARBA00010641"/>
    </source>
</evidence>
<evidence type="ECO:0000313" key="9">
    <source>
        <dbReference type="Proteomes" id="UP000745577"/>
    </source>
</evidence>
<evidence type="ECO:0000259" key="6">
    <source>
        <dbReference type="Pfam" id="PF04542"/>
    </source>
</evidence>
<dbReference type="GO" id="GO:0006352">
    <property type="term" value="P:DNA-templated transcription initiation"/>
    <property type="evidence" value="ECO:0007669"/>
    <property type="project" value="InterPro"/>
</dbReference>
<accession>A0A955I9H1</accession>
<evidence type="ECO:0000256" key="5">
    <source>
        <dbReference type="ARBA" id="ARBA00023163"/>
    </source>
</evidence>
<organism evidence="8 9">
    <name type="scientific">Candidatus Dojkabacteria bacterium</name>
    <dbReference type="NCBI Taxonomy" id="2099670"/>
    <lineage>
        <taxon>Bacteria</taxon>
        <taxon>Candidatus Dojkabacteria</taxon>
    </lineage>
</organism>
<dbReference type="InterPro" id="IPR013324">
    <property type="entry name" value="RNA_pol_sigma_r3/r4-like"/>
</dbReference>
<protein>
    <submittedName>
        <fullName evidence="8">RNA polymerase sigma factor</fullName>
    </submittedName>
</protein>
<dbReference type="Pfam" id="PF08281">
    <property type="entry name" value="Sigma70_r4_2"/>
    <property type="match status" value="1"/>
</dbReference>
<dbReference type="InterPro" id="IPR014284">
    <property type="entry name" value="RNA_pol_sigma-70_dom"/>
</dbReference>
<dbReference type="GO" id="GO:0016987">
    <property type="term" value="F:sigma factor activity"/>
    <property type="evidence" value="ECO:0007669"/>
    <property type="project" value="UniProtKB-KW"/>
</dbReference>